<dbReference type="AlphaFoldDB" id="A0A8A4TNR2"/>
<reference evidence="9" key="1">
    <citation type="submission" date="2021-03" db="EMBL/GenBank/DDBJ databases">
        <title>Acanthopleuribacteraceae sp. M133.</title>
        <authorList>
            <person name="Wang G."/>
        </authorList>
    </citation>
    <scope>NUCLEOTIDE SEQUENCE</scope>
    <source>
        <strain evidence="9">M133</strain>
    </source>
</reference>
<evidence type="ECO:0000256" key="1">
    <source>
        <dbReference type="ARBA" id="ARBA00022670"/>
    </source>
</evidence>
<keyword evidence="2" id="KW-0479">Metal-binding</keyword>
<keyword evidence="7" id="KW-0812">Transmembrane</keyword>
<keyword evidence="7" id="KW-0472">Membrane</keyword>
<protein>
    <submittedName>
        <fullName evidence="9">M56 family metallopeptidase</fullName>
    </submittedName>
</protein>
<organism evidence="9 10">
    <name type="scientific">Sulfidibacter corallicola</name>
    <dbReference type="NCBI Taxonomy" id="2818388"/>
    <lineage>
        <taxon>Bacteria</taxon>
        <taxon>Pseudomonadati</taxon>
        <taxon>Acidobacteriota</taxon>
        <taxon>Holophagae</taxon>
        <taxon>Acanthopleuribacterales</taxon>
        <taxon>Acanthopleuribacteraceae</taxon>
        <taxon>Sulfidibacter</taxon>
    </lineage>
</organism>
<dbReference type="Pfam" id="PF01435">
    <property type="entry name" value="Peptidase_M48"/>
    <property type="match status" value="1"/>
</dbReference>
<evidence type="ECO:0000256" key="6">
    <source>
        <dbReference type="RuleBase" id="RU003983"/>
    </source>
</evidence>
<evidence type="ECO:0000256" key="2">
    <source>
        <dbReference type="ARBA" id="ARBA00022723"/>
    </source>
</evidence>
<dbReference type="GO" id="GO:0006508">
    <property type="term" value="P:proteolysis"/>
    <property type="evidence" value="ECO:0007669"/>
    <property type="project" value="UniProtKB-KW"/>
</dbReference>
<accession>A0A8A4TNR2</accession>
<keyword evidence="10" id="KW-1185">Reference proteome</keyword>
<gene>
    <name evidence="9" type="ORF">J3U87_01865</name>
</gene>
<keyword evidence="5 6" id="KW-0482">Metalloprotease</keyword>
<keyword evidence="7" id="KW-1133">Transmembrane helix</keyword>
<evidence type="ECO:0000259" key="8">
    <source>
        <dbReference type="Pfam" id="PF01435"/>
    </source>
</evidence>
<dbReference type="InterPro" id="IPR001915">
    <property type="entry name" value="Peptidase_M48"/>
</dbReference>
<sequence length="318" mass="34333">MTGFVEVAVLASTILFVLTWTFVVLVAPHLRWRATISPMRRISIARAWLYAPFWVPLALLAGSLSLGLVADPLGDHCLKHAHWHHLCWVHPPQPTNHAIVWLLPTAILIPALGSLARVLRDVSREGRLAKDLVWVSSPCGLGPDIRLIDQEKPIALTIGWRTPHILLSSGLVQHISSHAFQTVLAHERAHISRGDIPLALIDRFTASLLPRSVANPLLEHISLGREMACDVAAANKVGGPIVVARALTEVAALGMKPVATGLSLVGSTLELRVTYLLQPATKEWGWCVPATILAAVVAAGAGPVHTVVETLITFLLQS</sequence>
<dbReference type="Proteomes" id="UP000663929">
    <property type="component" value="Chromosome"/>
</dbReference>
<dbReference type="PANTHER" id="PTHR34978:SF3">
    <property type="entry name" value="SLR0241 PROTEIN"/>
    <property type="match status" value="1"/>
</dbReference>
<feature type="transmembrane region" description="Helical" evidence="7">
    <location>
        <begin position="98"/>
        <end position="119"/>
    </location>
</feature>
<comment type="cofactor">
    <cofactor evidence="6">
        <name>Zn(2+)</name>
        <dbReference type="ChEBI" id="CHEBI:29105"/>
    </cofactor>
    <text evidence="6">Binds 1 zinc ion per subunit.</text>
</comment>
<dbReference type="InterPro" id="IPR052173">
    <property type="entry name" value="Beta-lactam_resp_regulator"/>
</dbReference>
<dbReference type="GO" id="GO:0046872">
    <property type="term" value="F:metal ion binding"/>
    <property type="evidence" value="ECO:0007669"/>
    <property type="project" value="UniProtKB-KW"/>
</dbReference>
<feature type="transmembrane region" description="Helical" evidence="7">
    <location>
        <begin position="6"/>
        <end position="27"/>
    </location>
</feature>
<dbReference type="KEGG" id="scor:J3U87_01865"/>
<name>A0A8A4TNR2_SULCO</name>
<evidence type="ECO:0000256" key="3">
    <source>
        <dbReference type="ARBA" id="ARBA00022801"/>
    </source>
</evidence>
<dbReference type="RefSeq" id="WP_237381321.1">
    <property type="nucleotide sequence ID" value="NZ_CP071793.1"/>
</dbReference>
<evidence type="ECO:0000256" key="5">
    <source>
        <dbReference type="ARBA" id="ARBA00023049"/>
    </source>
</evidence>
<dbReference type="GO" id="GO:0004222">
    <property type="term" value="F:metalloendopeptidase activity"/>
    <property type="evidence" value="ECO:0007669"/>
    <property type="project" value="InterPro"/>
</dbReference>
<dbReference type="PANTHER" id="PTHR34978">
    <property type="entry name" value="POSSIBLE SENSOR-TRANSDUCER PROTEIN BLAR"/>
    <property type="match status" value="1"/>
</dbReference>
<comment type="similarity">
    <text evidence="6">Belongs to the peptidase M48 family.</text>
</comment>
<feature type="domain" description="Peptidase M48" evidence="8">
    <location>
        <begin position="144"/>
        <end position="203"/>
    </location>
</feature>
<feature type="transmembrane region" description="Helical" evidence="7">
    <location>
        <begin position="48"/>
        <end position="70"/>
    </location>
</feature>
<evidence type="ECO:0000256" key="7">
    <source>
        <dbReference type="SAM" id="Phobius"/>
    </source>
</evidence>
<evidence type="ECO:0000256" key="4">
    <source>
        <dbReference type="ARBA" id="ARBA00022833"/>
    </source>
</evidence>
<dbReference type="Gene3D" id="3.30.2010.10">
    <property type="entry name" value="Metalloproteases ('zincins'), catalytic domain"/>
    <property type="match status" value="1"/>
</dbReference>
<proteinExistence type="inferred from homology"/>
<keyword evidence="4 6" id="KW-0862">Zinc</keyword>
<evidence type="ECO:0000313" key="9">
    <source>
        <dbReference type="EMBL" id="QTD51190.1"/>
    </source>
</evidence>
<keyword evidence="1 6" id="KW-0645">Protease</keyword>
<dbReference type="EMBL" id="CP071793">
    <property type="protein sequence ID" value="QTD51190.1"/>
    <property type="molecule type" value="Genomic_DNA"/>
</dbReference>
<evidence type="ECO:0000313" key="10">
    <source>
        <dbReference type="Proteomes" id="UP000663929"/>
    </source>
</evidence>
<keyword evidence="3 6" id="KW-0378">Hydrolase</keyword>
<dbReference type="CDD" id="cd07326">
    <property type="entry name" value="M56_BlaR1_MecR1_like"/>
    <property type="match status" value="1"/>
</dbReference>